<name>A0A518B3R7_9BACT</name>
<keyword evidence="2" id="KW-1185">Reference proteome</keyword>
<evidence type="ECO:0000313" key="2">
    <source>
        <dbReference type="Proteomes" id="UP000317093"/>
    </source>
</evidence>
<organism evidence="1 2">
    <name type="scientific">Kolteria novifilia</name>
    <dbReference type="NCBI Taxonomy" id="2527975"/>
    <lineage>
        <taxon>Bacteria</taxon>
        <taxon>Pseudomonadati</taxon>
        <taxon>Planctomycetota</taxon>
        <taxon>Planctomycetia</taxon>
        <taxon>Kolteriales</taxon>
        <taxon>Kolteriaceae</taxon>
        <taxon>Kolteria</taxon>
    </lineage>
</organism>
<gene>
    <name evidence="1" type="ORF">Pan216_24910</name>
</gene>
<dbReference type="EMBL" id="CP036279">
    <property type="protein sequence ID" value="QDU61630.1"/>
    <property type="molecule type" value="Genomic_DNA"/>
</dbReference>
<accession>A0A518B3R7</accession>
<proteinExistence type="predicted"/>
<protein>
    <recommendedName>
        <fullName evidence="3">DUF4185 domain-containing protein</fullName>
    </recommendedName>
</protein>
<dbReference type="Proteomes" id="UP000317093">
    <property type="component" value="Chromosome"/>
</dbReference>
<dbReference type="RefSeq" id="WP_419193554.1">
    <property type="nucleotide sequence ID" value="NZ_CP036279.1"/>
</dbReference>
<dbReference type="KEGG" id="knv:Pan216_24910"/>
<dbReference type="AlphaFoldDB" id="A0A518B3R7"/>
<sequence>MSLPRAFARPAVQTISQRRSLGWLLLLVVSLTAPSQREALALEPCRIDVVDESNGWPVPLVELRTTHHVRFVTDNAGRIAFDLPELMNQETWFTVEGHGYGVTADGFGQRGVRLTPRPGERLTVNVHRQLPAKRLGRITGGGLFGESQKLGLEKDWRDQGVLGCDSVQTVAHQGKLYWNWGDTTVPHYPLGIFDMTGATTSLKPLKHFEPPIRLHYDYVVDEKGRPRGVAPIAGSGPTWLSGYASLPDASGAHHLVATYSKIRPPLEEYEVGLCVWNDDRSLFEKERTLWTKSRGVPKSPPCPRGHPVSWKDDAGAEWMLFGDPFPALKCRATFEDWSDPSRWQALEPQGTVISRDGTEQVKPHRGCIAWNAYRRKWVAIFTQMYGKPSLLGEIWYAEADAPTGPWRDAVNVVTHQHYTFYNPRIHPEFTNEDSPVLLFEGTYTKTFSQANEATPRHDYNQVLYRLDLDDPDLVGSSAPR</sequence>
<evidence type="ECO:0008006" key="3">
    <source>
        <dbReference type="Google" id="ProtNLM"/>
    </source>
</evidence>
<reference evidence="1 2" key="1">
    <citation type="submission" date="2019-02" db="EMBL/GenBank/DDBJ databases">
        <title>Deep-cultivation of Planctomycetes and their phenomic and genomic characterization uncovers novel biology.</title>
        <authorList>
            <person name="Wiegand S."/>
            <person name="Jogler M."/>
            <person name="Boedeker C."/>
            <person name="Pinto D."/>
            <person name="Vollmers J."/>
            <person name="Rivas-Marin E."/>
            <person name="Kohn T."/>
            <person name="Peeters S.H."/>
            <person name="Heuer A."/>
            <person name="Rast P."/>
            <person name="Oberbeckmann S."/>
            <person name="Bunk B."/>
            <person name="Jeske O."/>
            <person name="Meyerdierks A."/>
            <person name="Storesund J.E."/>
            <person name="Kallscheuer N."/>
            <person name="Luecker S."/>
            <person name="Lage O.M."/>
            <person name="Pohl T."/>
            <person name="Merkel B.J."/>
            <person name="Hornburger P."/>
            <person name="Mueller R.-W."/>
            <person name="Bruemmer F."/>
            <person name="Labrenz M."/>
            <person name="Spormann A.M."/>
            <person name="Op den Camp H."/>
            <person name="Overmann J."/>
            <person name="Amann R."/>
            <person name="Jetten M.S.M."/>
            <person name="Mascher T."/>
            <person name="Medema M.H."/>
            <person name="Devos D.P."/>
            <person name="Kaster A.-K."/>
            <person name="Ovreas L."/>
            <person name="Rohde M."/>
            <person name="Galperin M.Y."/>
            <person name="Jogler C."/>
        </authorList>
    </citation>
    <scope>NUCLEOTIDE SEQUENCE [LARGE SCALE GENOMIC DNA]</scope>
    <source>
        <strain evidence="1 2">Pan216</strain>
    </source>
</reference>
<evidence type="ECO:0000313" key="1">
    <source>
        <dbReference type="EMBL" id="QDU61630.1"/>
    </source>
</evidence>